<gene>
    <name evidence="3" type="ORF">C0J50_23424</name>
</gene>
<protein>
    <submittedName>
        <fullName evidence="3">Uncharacterized protein</fullName>
    </submittedName>
</protein>
<accession>A0AAD5FHM2</accession>
<evidence type="ECO:0000313" key="4">
    <source>
        <dbReference type="Proteomes" id="UP001205998"/>
    </source>
</evidence>
<evidence type="ECO:0000256" key="2">
    <source>
        <dbReference type="SAM" id="Phobius"/>
    </source>
</evidence>
<feature type="region of interest" description="Disordered" evidence="1">
    <location>
        <begin position="53"/>
        <end position="159"/>
    </location>
</feature>
<name>A0AAD5FHM2_SILAS</name>
<dbReference type="AlphaFoldDB" id="A0AAD5FHM2"/>
<feature type="compositionally biased region" description="Basic and acidic residues" evidence="1">
    <location>
        <begin position="64"/>
        <end position="86"/>
    </location>
</feature>
<comment type="caution">
    <text evidence="3">The sequence shown here is derived from an EMBL/GenBank/DDBJ whole genome shotgun (WGS) entry which is preliminary data.</text>
</comment>
<keyword evidence="2" id="KW-0812">Transmembrane</keyword>
<dbReference type="EMBL" id="MU551707">
    <property type="protein sequence ID" value="KAI5617171.1"/>
    <property type="molecule type" value="Genomic_DNA"/>
</dbReference>
<sequence length="159" mass="17487">MRGVEASGCTQKTHFFLIRGRQIMFIPLLTAPVLLVTRKQWLHRRSIGIRRPMRSQGQGVGEKGVWKGESGRGSLERGVWKGEGTKELSGNEESGRVESGRSRRPRGKSANGESGKQKAGRRSLESRRQGGGVWKVEGREEESGKQTAGGGVWKAAFLD</sequence>
<proteinExistence type="predicted"/>
<dbReference type="Proteomes" id="UP001205998">
    <property type="component" value="Unassembled WGS sequence"/>
</dbReference>
<evidence type="ECO:0000256" key="1">
    <source>
        <dbReference type="SAM" id="MobiDB-lite"/>
    </source>
</evidence>
<organism evidence="3 4">
    <name type="scientific">Silurus asotus</name>
    <name type="common">Amur catfish</name>
    <name type="synonym">Parasilurus asotus</name>
    <dbReference type="NCBI Taxonomy" id="30991"/>
    <lineage>
        <taxon>Eukaryota</taxon>
        <taxon>Metazoa</taxon>
        <taxon>Chordata</taxon>
        <taxon>Craniata</taxon>
        <taxon>Vertebrata</taxon>
        <taxon>Euteleostomi</taxon>
        <taxon>Actinopterygii</taxon>
        <taxon>Neopterygii</taxon>
        <taxon>Teleostei</taxon>
        <taxon>Ostariophysi</taxon>
        <taxon>Siluriformes</taxon>
        <taxon>Siluridae</taxon>
        <taxon>Silurus</taxon>
    </lineage>
</organism>
<keyword evidence="4" id="KW-1185">Reference proteome</keyword>
<keyword evidence="2" id="KW-1133">Transmembrane helix</keyword>
<feature type="transmembrane region" description="Helical" evidence="2">
    <location>
        <begin position="20"/>
        <end position="37"/>
    </location>
</feature>
<evidence type="ECO:0000313" key="3">
    <source>
        <dbReference type="EMBL" id="KAI5617171.1"/>
    </source>
</evidence>
<reference evidence="3" key="1">
    <citation type="submission" date="2018-07" db="EMBL/GenBank/DDBJ databases">
        <title>Comparative genomics of catfishes provides insights into carnivory and benthic adaptation.</title>
        <authorList>
            <person name="Zhang Y."/>
            <person name="Wang D."/>
            <person name="Peng Z."/>
            <person name="Zheng S."/>
            <person name="Shao F."/>
            <person name="Tao W."/>
        </authorList>
    </citation>
    <scope>NUCLEOTIDE SEQUENCE</scope>
    <source>
        <strain evidence="3">Chongqing</strain>
    </source>
</reference>
<keyword evidence="2" id="KW-0472">Membrane</keyword>